<dbReference type="InterPro" id="IPR001789">
    <property type="entry name" value="Sig_transdc_resp-reg_receiver"/>
</dbReference>
<proteinExistence type="predicted"/>
<dbReference type="InterPro" id="IPR052893">
    <property type="entry name" value="TCS_response_regulator"/>
</dbReference>
<dbReference type="PANTHER" id="PTHR44520:SF2">
    <property type="entry name" value="RESPONSE REGULATOR RCP1"/>
    <property type="match status" value="1"/>
</dbReference>
<dbReference type="PANTHER" id="PTHR44520">
    <property type="entry name" value="RESPONSE REGULATOR RCP1-RELATED"/>
    <property type="match status" value="1"/>
</dbReference>
<organism evidence="3 4">
    <name type="scientific">Thalassobellus suaedae</name>
    <dbReference type="NCBI Taxonomy" id="3074124"/>
    <lineage>
        <taxon>Bacteria</taxon>
        <taxon>Pseudomonadati</taxon>
        <taxon>Bacteroidota</taxon>
        <taxon>Flavobacteriia</taxon>
        <taxon>Flavobacteriales</taxon>
        <taxon>Flavobacteriaceae</taxon>
        <taxon>Thalassobellus</taxon>
    </lineage>
</organism>
<dbReference type="EMBL" id="CP134537">
    <property type="protein sequence ID" value="WNH10485.1"/>
    <property type="molecule type" value="Genomic_DNA"/>
</dbReference>
<evidence type="ECO:0000256" key="1">
    <source>
        <dbReference type="PROSITE-ProRule" id="PRU00169"/>
    </source>
</evidence>
<gene>
    <name evidence="3" type="ORF">RHP51_07470</name>
</gene>
<feature type="domain" description="Response regulatory" evidence="2">
    <location>
        <begin position="6"/>
        <end position="133"/>
    </location>
</feature>
<reference evidence="3 4" key="1">
    <citation type="submission" date="2023-09" db="EMBL/GenBank/DDBJ databases">
        <title>Thalassobella suaedae gen. nov., sp. nov., a marine bacterium of the family Flavobacteriaceae isolated from a halophyte Suaeda japonica.</title>
        <authorList>
            <person name="Lee S.Y."/>
            <person name="Hwang C.Y."/>
        </authorList>
    </citation>
    <scope>NUCLEOTIDE SEQUENCE [LARGE SCALE GENOMIC DNA]</scope>
    <source>
        <strain evidence="3 4">HL-DH14</strain>
    </source>
</reference>
<dbReference type="InterPro" id="IPR011006">
    <property type="entry name" value="CheY-like_superfamily"/>
</dbReference>
<evidence type="ECO:0000313" key="4">
    <source>
        <dbReference type="Proteomes" id="UP001302806"/>
    </source>
</evidence>
<evidence type="ECO:0000259" key="2">
    <source>
        <dbReference type="PROSITE" id="PS50110"/>
    </source>
</evidence>
<dbReference type="RefSeq" id="WP_415866743.1">
    <property type="nucleotide sequence ID" value="NZ_CP134537.1"/>
</dbReference>
<name>A0ABY9XX78_9FLAO</name>
<dbReference type="SUPFAM" id="SSF52172">
    <property type="entry name" value="CheY-like"/>
    <property type="match status" value="1"/>
</dbReference>
<keyword evidence="1" id="KW-0597">Phosphoprotein</keyword>
<accession>A0ABY9XX78</accession>
<feature type="modified residue" description="4-aspartylphosphate" evidence="1">
    <location>
        <position position="63"/>
    </location>
</feature>
<dbReference type="Gene3D" id="3.40.50.2300">
    <property type="match status" value="1"/>
</dbReference>
<sequence>MNKIKNLTLVDDDDVFVLLTKIAIKKTNLVDQIMVFSNGLDALIFLKEMKNNEDALPEIIFLDLSMPIMDGWQFLEEFSKLHPELAKKVTIYICSSSISPRDILRAKTINEVSDYIIKPITKDKLEDIIHRLN</sequence>
<protein>
    <submittedName>
        <fullName evidence="3">Response regulator</fullName>
    </submittedName>
</protein>
<dbReference type="Proteomes" id="UP001302806">
    <property type="component" value="Chromosome"/>
</dbReference>
<dbReference type="PROSITE" id="PS50110">
    <property type="entry name" value="RESPONSE_REGULATORY"/>
    <property type="match status" value="1"/>
</dbReference>
<dbReference type="Pfam" id="PF00072">
    <property type="entry name" value="Response_reg"/>
    <property type="match status" value="1"/>
</dbReference>
<dbReference type="SMART" id="SM00448">
    <property type="entry name" value="REC"/>
    <property type="match status" value="1"/>
</dbReference>
<evidence type="ECO:0000313" key="3">
    <source>
        <dbReference type="EMBL" id="WNH10485.1"/>
    </source>
</evidence>